<dbReference type="OrthoDB" id="5983381at2759"/>
<keyword evidence="7" id="KW-1185">Reference proteome</keyword>
<dbReference type="PANTHER" id="PTHR24637">
    <property type="entry name" value="COLLAGEN"/>
    <property type="match status" value="1"/>
</dbReference>
<sequence>MNLLKIDSHWQKKNFEKSNDIDDRRENAYKFIIFLANFMSITSLLIICLIIPSMYNYVNNIRTFSRQDFQYCESSTSDMEIEMNAMKRIENRTKRSDISHYRGHNPTALVKDEIAFQECPACCVAGERGPPGDAGLPGLPGSPGPDGAPGRPGATPNASCIPERIFEPPPCLPCPQGPRGVPGHPGFPGDPGDPGIPGRPGLDGLPGKPGSDGLPGPPGPPGPPGLPGDKGITPQAHVIPGPPGDPGEPGPWGLPGHQGAKGEDGYPGPPGEKGWPGPPGPPGPAGPQGPPGPQGEAGPTGSPGTCICQDTEIIIADMPKRLQKPYGESFPPAVEYPENAGEQDVK</sequence>
<protein>
    <submittedName>
        <fullName evidence="8">Col_cuticle_N domain-containing protein</fullName>
    </submittedName>
</protein>
<evidence type="ECO:0000256" key="3">
    <source>
        <dbReference type="SAM" id="Phobius"/>
    </source>
</evidence>
<dbReference type="SMART" id="SM01088">
    <property type="entry name" value="Col_cuticle_N"/>
    <property type="match status" value="1"/>
</dbReference>
<dbReference type="Pfam" id="PF01484">
    <property type="entry name" value="Col_cuticle_N"/>
    <property type="match status" value="1"/>
</dbReference>
<feature type="domain" description="Nematode cuticle collagen N-terminal" evidence="4">
    <location>
        <begin position="31"/>
        <end position="83"/>
    </location>
</feature>
<dbReference type="STRING" id="318479.A0A158Q5T6"/>
<evidence type="ECO:0000313" key="8">
    <source>
        <dbReference type="WBParaSite" id="DME_0000821501-mRNA-1"/>
    </source>
</evidence>
<keyword evidence="3" id="KW-1133">Transmembrane helix</keyword>
<dbReference type="Proteomes" id="UP000274756">
    <property type="component" value="Unassembled WGS sequence"/>
</dbReference>
<dbReference type="InterPro" id="IPR008160">
    <property type="entry name" value="Collagen"/>
</dbReference>
<accession>A0A158Q5T6</accession>
<dbReference type="InterPro" id="IPR002486">
    <property type="entry name" value="Col_cuticle_N"/>
</dbReference>
<feature type="compositionally biased region" description="Pro residues" evidence="2">
    <location>
        <begin position="167"/>
        <end position="176"/>
    </location>
</feature>
<dbReference type="AlphaFoldDB" id="A0A158Q5T6"/>
<organism evidence="6 8">
    <name type="scientific">Dracunculus medinensis</name>
    <name type="common">Guinea worm</name>
    <dbReference type="NCBI Taxonomy" id="318479"/>
    <lineage>
        <taxon>Eukaryota</taxon>
        <taxon>Metazoa</taxon>
        <taxon>Ecdysozoa</taxon>
        <taxon>Nematoda</taxon>
        <taxon>Chromadorea</taxon>
        <taxon>Rhabditida</taxon>
        <taxon>Spirurina</taxon>
        <taxon>Dracunculoidea</taxon>
        <taxon>Dracunculidae</taxon>
        <taxon>Dracunculus</taxon>
    </lineage>
</organism>
<evidence type="ECO:0000256" key="1">
    <source>
        <dbReference type="ARBA" id="ARBA00022737"/>
    </source>
</evidence>
<feature type="compositionally biased region" description="Pro residues" evidence="2">
    <location>
        <begin position="215"/>
        <end position="226"/>
    </location>
</feature>
<feature type="compositionally biased region" description="Low complexity" evidence="2">
    <location>
        <begin position="199"/>
        <end position="214"/>
    </location>
</feature>
<dbReference type="EMBL" id="UYYG01000053">
    <property type="protein sequence ID" value="VDN52318.1"/>
    <property type="molecule type" value="Genomic_DNA"/>
</dbReference>
<reference evidence="5 7" key="2">
    <citation type="submission" date="2018-11" db="EMBL/GenBank/DDBJ databases">
        <authorList>
            <consortium name="Pathogen Informatics"/>
        </authorList>
    </citation>
    <scope>NUCLEOTIDE SEQUENCE [LARGE SCALE GENOMIC DNA]</scope>
</reference>
<feature type="compositionally biased region" description="Pro residues" evidence="2">
    <location>
        <begin position="240"/>
        <end position="249"/>
    </location>
</feature>
<dbReference type="Proteomes" id="UP000038040">
    <property type="component" value="Unplaced"/>
</dbReference>
<proteinExistence type="predicted"/>
<dbReference type="PANTHER" id="PTHR24637:SF421">
    <property type="entry name" value="CUTICLE COLLAGEN DPY-2"/>
    <property type="match status" value="1"/>
</dbReference>
<reference evidence="8" key="1">
    <citation type="submission" date="2016-04" db="UniProtKB">
        <authorList>
            <consortium name="WormBaseParasite"/>
        </authorList>
    </citation>
    <scope>IDENTIFICATION</scope>
</reference>
<dbReference type="Pfam" id="PF01391">
    <property type="entry name" value="Collagen"/>
    <property type="match status" value="1"/>
</dbReference>
<evidence type="ECO:0000259" key="4">
    <source>
        <dbReference type="SMART" id="SM01088"/>
    </source>
</evidence>
<evidence type="ECO:0000256" key="2">
    <source>
        <dbReference type="SAM" id="MobiDB-lite"/>
    </source>
</evidence>
<evidence type="ECO:0000313" key="5">
    <source>
        <dbReference type="EMBL" id="VDN52318.1"/>
    </source>
</evidence>
<keyword evidence="1" id="KW-0677">Repeat</keyword>
<dbReference type="WBParaSite" id="DME_0000821501-mRNA-1">
    <property type="protein sequence ID" value="DME_0000821501-mRNA-1"/>
    <property type="gene ID" value="DME_0000821501"/>
</dbReference>
<feature type="compositionally biased region" description="Pro residues" evidence="2">
    <location>
        <begin position="276"/>
        <end position="293"/>
    </location>
</feature>
<name>A0A158Q5T6_DRAME</name>
<keyword evidence="3" id="KW-0472">Membrane</keyword>
<evidence type="ECO:0000313" key="7">
    <source>
        <dbReference type="Proteomes" id="UP000274756"/>
    </source>
</evidence>
<keyword evidence="3" id="KW-0812">Transmembrane</keyword>
<dbReference type="GO" id="GO:0042302">
    <property type="term" value="F:structural constituent of cuticle"/>
    <property type="evidence" value="ECO:0007669"/>
    <property type="project" value="InterPro"/>
</dbReference>
<feature type="transmembrane region" description="Helical" evidence="3">
    <location>
        <begin position="31"/>
        <end position="55"/>
    </location>
</feature>
<gene>
    <name evidence="5" type="ORF">DME_LOCUS2291</name>
</gene>
<dbReference type="Gene3D" id="1.20.5.320">
    <property type="entry name" value="6-Phosphogluconate Dehydrogenase, domain 3"/>
    <property type="match status" value="1"/>
</dbReference>
<feature type="region of interest" description="Disordered" evidence="2">
    <location>
        <begin position="133"/>
        <end position="346"/>
    </location>
</feature>
<evidence type="ECO:0000313" key="6">
    <source>
        <dbReference type="Proteomes" id="UP000038040"/>
    </source>
</evidence>